<feature type="transmembrane region" description="Helical" evidence="6">
    <location>
        <begin position="316"/>
        <end position="332"/>
    </location>
</feature>
<evidence type="ECO:0000256" key="6">
    <source>
        <dbReference type="SAM" id="Phobius"/>
    </source>
</evidence>
<feature type="transmembrane region" description="Helical" evidence="6">
    <location>
        <begin position="421"/>
        <end position="439"/>
    </location>
</feature>
<dbReference type="PANTHER" id="PTHR43731">
    <property type="entry name" value="RHOMBOID PROTEASE"/>
    <property type="match status" value="1"/>
</dbReference>
<dbReference type="AlphaFoldDB" id="V4LXE5"/>
<protein>
    <recommendedName>
        <fullName evidence="7">Peptidase S54 rhomboid domain-containing protein</fullName>
    </recommendedName>
</protein>
<dbReference type="KEGG" id="eus:EUTSA_v10027755mg"/>
<accession>V4LXE5</accession>
<name>V4LXE5_EUTSA</name>
<dbReference type="InterPro" id="IPR035952">
    <property type="entry name" value="Rhomboid-like_sf"/>
</dbReference>
<dbReference type="OMA" id="DDWAHFG"/>
<feature type="domain" description="Peptidase S54 rhomboid" evidence="7">
    <location>
        <begin position="252"/>
        <end position="389"/>
    </location>
</feature>
<feature type="transmembrane region" description="Helical" evidence="6">
    <location>
        <begin position="375"/>
        <end position="394"/>
    </location>
</feature>
<comment type="similarity">
    <text evidence="2">Belongs to the peptidase S54 family.</text>
</comment>
<dbReference type="FunFam" id="1.20.1540.10:FF:000017">
    <property type="entry name" value="RHOMBOID-like protein 9, chloroplastic"/>
    <property type="match status" value="1"/>
</dbReference>
<comment type="subcellular location">
    <subcellularLocation>
        <location evidence="1">Membrane</location>
        <topology evidence="1">Multi-pass membrane protein</topology>
    </subcellularLocation>
</comment>
<evidence type="ECO:0000256" key="1">
    <source>
        <dbReference type="ARBA" id="ARBA00004141"/>
    </source>
</evidence>
<dbReference type="GO" id="GO:0016020">
    <property type="term" value="C:membrane"/>
    <property type="evidence" value="ECO:0007669"/>
    <property type="project" value="UniProtKB-SubCell"/>
</dbReference>
<evidence type="ECO:0000256" key="2">
    <source>
        <dbReference type="ARBA" id="ARBA00009045"/>
    </source>
</evidence>
<dbReference type="InterPro" id="IPR022764">
    <property type="entry name" value="Peptidase_S54_rhomboid_dom"/>
</dbReference>
<evidence type="ECO:0000259" key="7">
    <source>
        <dbReference type="Pfam" id="PF01694"/>
    </source>
</evidence>
<dbReference type="Proteomes" id="UP000030689">
    <property type="component" value="Unassembled WGS sequence"/>
</dbReference>
<sequence>MALFPLHHEFPCKDHIFHSGTSTRQSKGELLFDSNGSRRFSSGRTFFFPSPAFDVLMKAEVISSKHRTMAEATSLGRDCRVKSHIRSIPYCLSSRRNLCLVRASSENKMIKKRLKMLDTYFGKLQSDDEKPSVSTGDEIDRKAELNAEEELESLSVYLDKLQKDAKFKEGGSVASKMRKTDIKSNNSPFQQLEDDNDQSEDTLNFYAVSILASINVGVCLFEAASPIRNNDMGLLSLPLLYGAKINDLIVAGQWWRLVTPMFLHSGIPHVALSSWALLTFGPKVCRDYGIFTFCLIYILGGVSGNFMSFLHTPDPTVGGTGPAFALIGAWLVDQNQNKEMIKRDEYEDLFQKAIIMAGLGLILSHFGPIDDWTNLGALVAGIVYGFFTCPVFQLGRGSERQEGIVTVGPEKQNNGDPCKSFLVFIVFVAVLVTCVVLLGDGPLDFPTYDDVVYSLI</sequence>
<dbReference type="OrthoDB" id="418595at2759"/>
<dbReference type="InterPro" id="IPR050925">
    <property type="entry name" value="Rhomboid_protease_S54"/>
</dbReference>
<feature type="transmembrane region" description="Helical" evidence="6">
    <location>
        <begin position="353"/>
        <end position="369"/>
    </location>
</feature>
<dbReference type="Gramene" id="ESQ47217">
    <property type="protein sequence ID" value="ESQ47217"/>
    <property type="gene ID" value="EUTSA_v10027755mg"/>
</dbReference>
<dbReference type="STRING" id="72664.V4LXE5"/>
<keyword evidence="3 6" id="KW-0812">Transmembrane</keyword>
<dbReference type="PANTHER" id="PTHR43731:SF30">
    <property type="entry name" value="RHOMBOID-LIKE PROTEIN 9, CHLOROPLASTIC"/>
    <property type="match status" value="1"/>
</dbReference>
<reference evidence="8 9" key="1">
    <citation type="journal article" date="2013" name="Front. Plant Sci.">
        <title>The Reference Genome of the Halophytic Plant Eutrema salsugineum.</title>
        <authorList>
            <person name="Yang R."/>
            <person name="Jarvis D.E."/>
            <person name="Chen H."/>
            <person name="Beilstein M.A."/>
            <person name="Grimwood J."/>
            <person name="Jenkins J."/>
            <person name="Shu S."/>
            <person name="Prochnik S."/>
            <person name="Xin M."/>
            <person name="Ma C."/>
            <person name="Schmutz J."/>
            <person name="Wing R.A."/>
            <person name="Mitchell-Olds T."/>
            <person name="Schumaker K.S."/>
            <person name="Wang X."/>
        </authorList>
    </citation>
    <scope>NUCLEOTIDE SEQUENCE [LARGE SCALE GENOMIC DNA]</scope>
</reference>
<dbReference type="Gene3D" id="1.20.1540.10">
    <property type="entry name" value="Rhomboid-like"/>
    <property type="match status" value="1"/>
</dbReference>
<dbReference type="SUPFAM" id="SSF144091">
    <property type="entry name" value="Rhomboid-like"/>
    <property type="match status" value="1"/>
</dbReference>
<feature type="transmembrane region" description="Helical" evidence="6">
    <location>
        <begin position="288"/>
        <end position="310"/>
    </location>
</feature>
<dbReference type="eggNOG" id="KOG2289">
    <property type="taxonomic scope" value="Eukaryota"/>
</dbReference>
<dbReference type="Pfam" id="PF01694">
    <property type="entry name" value="Rhomboid"/>
    <property type="match status" value="1"/>
</dbReference>
<dbReference type="EMBL" id="KI517416">
    <property type="protein sequence ID" value="ESQ47217.1"/>
    <property type="molecule type" value="Genomic_DNA"/>
</dbReference>
<gene>
    <name evidence="8" type="ORF">EUTSA_v10027755mg</name>
</gene>
<keyword evidence="5 6" id="KW-0472">Membrane</keyword>
<evidence type="ECO:0000256" key="4">
    <source>
        <dbReference type="ARBA" id="ARBA00022989"/>
    </source>
</evidence>
<keyword evidence="9" id="KW-1185">Reference proteome</keyword>
<feature type="transmembrane region" description="Helical" evidence="6">
    <location>
        <begin position="261"/>
        <end position="281"/>
    </location>
</feature>
<organism evidence="8 9">
    <name type="scientific">Eutrema salsugineum</name>
    <name type="common">Saltwater cress</name>
    <name type="synonym">Sisymbrium salsugineum</name>
    <dbReference type="NCBI Taxonomy" id="72664"/>
    <lineage>
        <taxon>Eukaryota</taxon>
        <taxon>Viridiplantae</taxon>
        <taxon>Streptophyta</taxon>
        <taxon>Embryophyta</taxon>
        <taxon>Tracheophyta</taxon>
        <taxon>Spermatophyta</taxon>
        <taxon>Magnoliopsida</taxon>
        <taxon>eudicotyledons</taxon>
        <taxon>Gunneridae</taxon>
        <taxon>Pentapetalae</taxon>
        <taxon>rosids</taxon>
        <taxon>malvids</taxon>
        <taxon>Brassicales</taxon>
        <taxon>Brassicaceae</taxon>
        <taxon>Eutremeae</taxon>
        <taxon>Eutrema</taxon>
    </lineage>
</organism>
<proteinExistence type="inferred from homology"/>
<evidence type="ECO:0000256" key="5">
    <source>
        <dbReference type="ARBA" id="ARBA00023136"/>
    </source>
</evidence>
<evidence type="ECO:0000313" key="8">
    <source>
        <dbReference type="EMBL" id="ESQ47217.1"/>
    </source>
</evidence>
<evidence type="ECO:0000256" key="3">
    <source>
        <dbReference type="ARBA" id="ARBA00022692"/>
    </source>
</evidence>
<dbReference type="GO" id="GO:0004252">
    <property type="term" value="F:serine-type endopeptidase activity"/>
    <property type="evidence" value="ECO:0007669"/>
    <property type="project" value="InterPro"/>
</dbReference>
<keyword evidence="4 6" id="KW-1133">Transmembrane helix</keyword>
<evidence type="ECO:0000313" key="9">
    <source>
        <dbReference type="Proteomes" id="UP000030689"/>
    </source>
</evidence>